<reference evidence="7" key="1">
    <citation type="journal article" date="2023" name="Mol. Phylogenet. Evol.">
        <title>Genome-scale phylogeny and comparative genomics of the fungal order Sordariales.</title>
        <authorList>
            <person name="Hensen N."/>
            <person name="Bonometti L."/>
            <person name="Westerberg I."/>
            <person name="Brannstrom I.O."/>
            <person name="Guillou S."/>
            <person name="Cros-Aarteil S."/>
            <person name="Calhoun S."/>
            <person name="Haridas S."/>
            <person name="Kuo A."/>
            <person name="Mondo S."/>
            <person name="Pangilinan J."/>
            <person name="Riley R."/>
            <person name="LaButti K."/>
            <person name="Andreopoulos B."/>
            <person name="Lipzen A."/>
            <person name="Chen C."/>
            <person name="Yan M."/>
            <person name="Daum C."/>
            <person name="Ng V."/>
            <person name="Clum A."/>
            <person name="Steindorff A."/>
            <person name="Ohm R.A."/>
            <person name="Martin F."/>
            <person name="Silar P."/>
            <person name="Natvig D.O."/>
            <person name="Lalanne C."/>
            <person name="Gautier V."/>
            <person name="Ament-Velasquez S.L."/>
            <person name="Kruys A."/>
            <person name="Hutchinson M.I."/>
            <person name="Powell A.J."/>
            <person name="Barry K."/>
            <person name="Miller A.N."/>
            <person name="Grigoriev I.V."/>
            <person name="Debuchy R."/>
            <person name="Gladieux P."/>
            <person name="Hiltunen Thoren M."/>
            <person name="Johannesson H."/>
        </authorList>
    </citation>
    <scope>NUCLEOTIDE SEQUENCE [LARGE SCALE GENOMIC DNA]</scope>
    <source>
        <strain evidence="7">CBS 284.82</strain>
    </source>
</reference>
<evidence type="ECO:0000313" key="7">
    <source>
        <dbReference type="Proteomes" id="UP001303115"/>
    </source>
</evidence>
<evidence type="ECO:0000256" key="4">
    <source>
        <dbReference type="PIRSR" id="PIRSR602401-1"/>
    </source>
</evidence>
<evidence type="ECO:0000256" key="1">
    <source>
        <dbReference type="ARBA" id="ARBA00022617"/>
    </source>
</evidence>
<proteinExistence type="predicted"/>
<dbReference type="PRINTS" id="PR00385">
    <property type="entry name" value="P450"/>
</dbReference>
<accession>A0AAN6PD97</accession>
<keyword evidence="2 4" id="KW-0479">Metal-binding</keyword>
<keyword evidence="7" id="KW-1185">Reference proteome</keyword>
<dbReference type="GO" id="GO:0004497">
    <property type="term" value="F:monooxygenase activity"/>
    <property type="evidence" value="ECO:0007669"/>
    <property type="project" value="InterPro"/>
</dbReference>
<evidence type="ECO:0000256" key="2">
    <source>
        <dbReference type="ARBA" id="ARBA00022723"/>
    </source>
</evidence>
<dbReference type="GO" id="GO:0016705">
    <property type="term" value="F:oxidoreductase activity, acting on paired donors, with incorporation or reduction of molecular oxygen"/>
    <property type="evidence" value="ECO:0007669"/>
    <property type="project" value="InterPro"/>
</dbReference>
<keyword evidence="1 4" id="KW-0349">Heme</keyword>
<dbReference type="InterPro" id="IPR050121">
    <property type="entry name" value="Cytochrome_P450_monoxygenase"/>
</dbReference>
<dbReference type="Proteomes" id="UP001303115">
    <property type="component" value="Unassembled WGS sequence"/>
</dbReference>
<keyword evidence="5" id="KW-0812">Transmembrane</keyword>
<evidence type="ECO:0000256" key="5">
    <source>
        <dbReference type="SAM" id="Phobius"/>
    </source>
</evidence>
<dbReference type="GO" id="GO:0005506">
    <property type="term" value="F:iron ion binding"/>
    <property type="evidence" value="ECO:0007669"/>
    <property type="project" value="InterPro"/>
</dbReference>
<dbReference type="AlphaFoldDB" id="A0AAN6PD97"/>
<feature type="transmembrane region" description="Helical" evidence="5">
    <location>
        <begin position="12"/>
        <end position="30"/>
    </location>
</feature>
<keyword evidence="5" id="KW-1133">Transmembrane helix</keyword>
<dbReference type="GO" id="GO:0020037">
    <property type="term" value="F:heme binding"/>
    <property type="evidence" value="ECO:0007669"/>
    <property type="project" value="InterPro"/>
</dbReference>
<dbReference type="InterPro" id="IPR002401">
    <property type="entry name" value="Cyt_P450_E_grp-I"/>
</dbReference>
<name>A0AAN6PD97_9PEZI</name>
<feature type="binding site" description="axial binding residue" evidence="4">
    <location>
        <position position="448"/>
    </location>
    <ligand>
        <name>heme</name>
        <dbReference type="ChEBI" id="CHEBI:30413"/>
    </ligand>
    <ligandPart>
        <name>Fe</name>
        <dbReference type="ChEBI" id="CHEBI:18248"/>
    </ligandPart>
</feature>
<sequence length="506" mass="57553">MSTLLSKQHELGVVLYLSLFLIVTLFIRRLRRWQHLRHIPGPPLAGFSRLAWLVPLARSGEIPTWMREAEQKYGRIVRVGPNMLITSDWKLWRRIMSVRSPYTKSERFRGFRTDPTKDHIVSALDEEEHGRLRSIMVHGYSGKGVEGVEEKMDADVLSLIHLLESRYISHNKAFDFARKAQCFSIDVIAHLAFGEPVGFVATDSDVYNHIDIVEKQLPVMGMTLNFPGFFKLLNWPPFNRLVPKAGDKDGMGKLMGIAKETAARRFGPNKKVQKDMLESFVSRGLTQEEAEVEILLQIMAGSDTPATAIRTAVLLVSTNPRVLRKLQADIDSVAPFPKAQVIQDEKARSLPYLSAIVKETLRWLPPAMDIAAKVVPPEGDEWNGTVLPPGTEIGWNAIGLMRDPEVWGNDADQFRPDRWLDAEADPDKLRDMDTVGEMIFGGGSRYQCLGRTVALMEIKKALFELFRRYEFEVMNPGNPWYSRCWNIFEQHDLWMKAHPRDSTSVA</sequence>
<evidence type="ECO:0000313" key="6">
    <source>
        <dbReference type="EMBL" id="KAK4038844.1"/>
    </source>
</evidence>
<dbReference type="InterPro" id="IPR036396">
    <property type="entry name" value="Cyt_P450_sf"/>
</dbReference>
<organism evidence="6 7">
    <name type="scientific">Parachaetomium inaequale</name>
    <dbReference type="NCBI Taxonomy" id="2588326"/>
    <lineage>
        <taxon>Eukaryota</taxon>
        <taxon>Fungi</taxon>
        <taxon>Dikarya</taxon>
        <taxon>Ascomycota</taxon>
        <taxon>Pezizomycotina</taxon>
        <taxon>Sordariomycetes</taxon>
        <taxon>Sordariomycetidae</taxon>
        <taxon>Sordariales</taxon>
        <taxon>Chaetomiaceae</taxon>
        <taxon>Parachaetomium</taxon>
    </lineage>
</organism>
<gene>
    <name evidence="6" type="ORF">C8A01DRAFT_47561</name>
</gene>
<dbReference type="EMBL" id="MU854417">
    <property type="protein sequence ID" value="KAK4038844.1"/>
    <property type="molecule type" value="Genomic_DNA"/>
</dbReference>
<comment type="caution">
    <text evidence="6">The sequence shown here is derived from an EMBL/GenBank/DDBJ whole genome shotgun (WGS) entry which is preliminary data.</text>
</comment>
<dbReference type="InterPro" id="IPR001128">
    <property type="entry name" value="Cyt_P450"/>
</dbReference>
<protein>
    <submittedName>
        <fullName evidence="6">Cytochrome P450</fullName>
    </submittedName>
</protein>
<dbReference type="PANTHER" id="PTHR24305:SF168">
    <property type="entry name" value="P450, PUTATIVE (EUROFUNG)-RELATED"/>
    <property type="match status" value="1"/>
</dbReference>
<dbReference type="SUPFAM" id="SSF48264">
    <property type="entry name" value="Cytochrome P450"/>
    <property type="match status" value="1"/>
</dbReference>
<dbReference type="Gene3D" id="1.10.630.10">
    <property type="entry name" value="Cytochrome P450"/>
    <property type="match status" value="1"/>
</dbReference>
<dbReference type="CDD" id="cd11060">
    <property type="entry name" value="CYP57A1-like"/>
    <property type="match status" value="1"/>
</dbReference>
<keyword evidence="5" id="KW-0472">Membrane</keyword>
<dbReference type="Pfam" id="PF00067">
    <property type="entry name" value="p450"/>
    <property type="match status" value="1"/>
</dbReference>
<dbReference type="PRINTS" id="PR00463">
    <property type="entry name" value="EP450I"/>
</dbReference>
<comment type="cofactor">
    <cofactor evidence="4">
        <name>heme</name>
        <dbReference type="ChEBI" id="CHEBI:30413"/>
    </cofactor>
</comment>
<dbReference type="PANTHER" id="PTHR24305">
    <property type="entry name" value="CYTOCHROME P450"/>
    <property type="match status" value="1"/>
</dbReference>
<evidence type="ECO:0000256" key="3">
    <source>
        <dbReference type="ARBA" id="ARBA00023004"/>
    </source>
</evidence>
<keyword evidence="3 4" id="KW-0408">Iron</keyword>